<organism evidence="2 3">
    <name type="scientific">Gossypium stocksii</name>
    <dbReference type="NCBI Taxonomy" id="47602"/>
    <lineage>
        <taxon>Eukaryota</taxon>
        <taxon>Viridiplantae</taxon>
        <taxon>Streptophyta</taxon>
        <taxon>Embryophyta</taxon>
        <taxon>Tracheophyta</taxon>
        <taxon>Spermatophyta</taxon>
        <taxon>Magnoliopsida</taxon>
        <taxon>eudicotyledons</taxon>
        <taxon>Gunneridae</taxon>
        <taxon>Pentapetalae</taxon>
        <taxon>rosids</taxon>
        <taxon>malvids</taxon>
        <taxon>Malvales</taxon>
        <taxon>Malvaceae</taxon>
        <taxon>Malvoideae</taxon>
        <taxon>Gossypium</taxon>
    </lineage>
</organism>
<dbReference type="Pfam" id="PF10536">
    <property type="entry name" value="PMD"/>
    <property type="match status" value="1"/>
</dbReference>
<proteinExistence type="predicted"/>
<dbReference type="GO" id="GO:0010073">
    <property type="term" value="P:meristem maintenance"/>
    <property type="evidence" value="ECO:0007669"/>
    <property type="project" value="InterPro"/>
</dbReference>
<accession>A0A9D3VK16</accession>
<dbReference type="Proteomes" id="UP000828251">
    <property type="component" value="Unassembled WGS sequence"/>
</dbReference>
<reference evidence="2 3" key="1">
    <citation type="journal article" date="2021" name="Plant Biotechnol. J.">
        <title>Multi-omics assisted identification of the key and species-specific regulatory components of drought-tolerant mechanisms in Gossypium stocksii.</title>
        <authorList>
            <person name="Yu D."/>
            <person name="Ke L."/>
            <person name="Zhang D."/>
            <person name="Wu Y."/>
            <person name="Sun Y."/>
            <person name="Mei J."/>
            <person name="Sun J."/>
            <person name="Sun Y."/>
        </authorList>
    </citation>
    <scope>NUCLEOTIDE SEQUENCE [LARGE SCALE GENOMIC DNA]</scope>
    <source>
        <strain evidence="3">cv. E1</strain>
        <tissue evidence="2">Leaf</tissue>
    </source>
</reference>
<gene>
    <name evidence="2" type="ORF">J1N35_023285</name>
</gene>
<sequence>MFGGCKLDPTLISALVERWRPETYIFHLTYGECTITLDDVSLQPSLLVDGPVVTGSAVVPSKDDLCKTFLGKVPNKFQGGQIDMKWLETNFKYLPSNTSDIVK</sequence>
<dbReference type="PANTHER" id="PTHR46033:SF8">
    <property type="entry name" value="PROTEIN MAINTENANCE OF MERISTEMS-LIKE"/>
    <property type="match status" value="1"/>
</dbReference>
<evidence type="ECO:0000313" key="3">
    <source>
        <dbReference type="Proteomes" id="UP000828251"/>
    </source>
</evidence>
<dbReference type="OrthoDB" id="994845at2759"/>
<name>A0A9D3VK16_9ROSI</name>
<dbReference type="EMBL" id="JAIQCV010000007">
    <property type="protein sequence ID" value="KAH1083524.1"/>
    <property type="molecule type" value="Genomic_DNA"/>
</dbReference>
<dbReference type="InterPro" id="IPR044824">
    <property type="entry name" value="MAIN-like"/>
</dbReference>
<evidence type="ECO:0000259" key="1">
    <source>
        <dbReference type="Pfam" id="PF10536"/>
    </source>
</evidence>
<feature type="domain" description="Aminotransferase-like plant mobile" evidence="1">
    <location>
        <begin position="5"/>
        <end position="92"/>
    </location>
</feature>
<comment type="caution">
    <text evidence="2">The sequence shown here is derived from an EMBL/GenBank/DDBJ whole genome shotgun (WGS) entry which is preliminary data.</text>
</comment>
<protein>
    <recommendedName>
        <fullName evidence="1">Aminotransferase-like plant mobile domain-containing protein</fullName>
    </recommendedName>
</protein>
<evidence type="ECO:0000313" key="2">
    <source>
        <dbReference type="EMBL" id="KAH1083524.1"/>
    </source>
</evidence>
<keyword evidence="3" id="KW-1185">Reference proteome</keyword>
<dbReference type="AlphaFoldDB" id="A0A9D3VK16"/>
<dbReference type="PANTHER" id="PTHR46033">
    <property type="entry name" value="PROTEIN MAIN-LIKE 2"/>
    <property type="match status" value="1"/>
</dbReference>
<dbReference type="InterPro" id="IPR019557">
    <property type="entry name" value="AminoTfrase-like_pln_mobile"/>
</dbReference>